<evidence type="ECO:0000256" key="7">
    <source>
        <dbReference type="SAM" id="Coils"/>
    </source>
</evidence>
<dbReference type="InterPro" id="IPR003594">
    <property type="entry name" value="HATPase_dom"/>
</dbReference>
<dbReference type="CDD" id="cd18774">
    <property type="entry name" value="PDC2_HK_sensor"/>
    <property type="match status" value="1"/>
</dbReference>
<dbReference type="PRINTS" id="PR00344">
    <property type="entry name" value="BCTRLSENSOR"/>
</dbReference>
<evidence type="ECO:0000256" key="3">
    <source>
        <dbReference type="ARBA" id="ARBA00022553"/>
    </source>
</evidence>
<dbReference type="InterPro" id="IPR005467">
    <property type="entry name" value="His_kinase_dom"/>
</dbReference>
<dbReference type="Pfam" id="PF02518">
    <property type="entry name" value="HATPase_c"/>
    <property type="match status" value="1"/>
</dbReference>
<dbReference type="GO" id="GO:0000155">
    <property type="term" value="F:phosphorelay sensor kinase activity"/>
    <property type="evidence" value="ECO:0007669"/>
    <property type="project" value="InterPro"/>
</dbReference>
<keyword evidence="8" id="KW-1133">Transmembrane helix</keyword>
<dbReference type="Pfam" id="PF00072">
    <property type="entry name" value="Response_reg"/>
    <property type="match status" value="1"/>
</dbReference>
<keyword evidence="4" id="KW-0808">Transferase</keyword>
<dbReference type="AlphaFoldDB" id="A0A370F3T9"/>
<dbReference type="OrthoDB" id="8552871at2"/>
<protein>
    <recommendedName>
        <fullName evidence="2">histidine kinase</fullName>
        <ecNumber evidence="2">2.7.13.3</ecNumber>
    </recommendedName>
</protein>
<feature type="modified residue" description="4-aspartylphosphate" evidence="6">
    <location>
        <position position="859"/>
    </location>
</feature>
<proteinExistence type="predicted"/>
<dbReference type="PANTHER" id="PTHR43547:SF2">
    <property type="entry name" value="HYBRID SIGNAL TRANSDUCTION HISTIDINE KINASE C"/>
    <property type="match status" value="1"/>
</dbReference>
<dbReference type="EMBL" id="QQAV01000016">
    <property type="protein sequence ID" value="RDI17739.1"/>
    <property type="molecule type" value="Genomic_DNA"/>
</dbReference>
<organism evidence="11 12">
    <name type="scientific">Pseudacidovorax intermedius</name>
    <dbReference type="NCBI Taxonomy" id="433924"/>
    <lineage>
        <taxon>Bacteria</taxon>
        <taxon>Pseudomonadati</taxon>
        <taxon>Pseudomonadota</taxon>
        <taxon>Betaproteobacteria</taxon>
        <taxon>Burkholderiales</taxon>
        <taxon>Comamonadaceae</taxon>
        <taxon>Pseudacidovorax</taxon>
    </lineage>
</organism>
<evidence type="ECO:0000313" key="11">
    <source>
        <dbReference type="EMBL" id="RDI17739.1"/>
    </source>
</evidence>
<dbReference type="Pfam" id="PF00512">
    <property type="entry name" value="HisKA"/>
    <property type="match status" value="1"/>
</dbReference>
<dbReference type="Gene3D" id="3.30.450.40">
    <property type="match status" value="1"/>
</dbReference>
<dbReference type="SUPFAM" id="SSF52172">
    <property type="entry name" value="CheY-like"/>
    <property type="match status" value="1"/>
</dbReference>
<dbReference type="PROSITE" id="PS50109">
    <property type="entry name" value="HIS_KIN"/>
    <property type="match status" value="1"/>
</dbReference>
<dbReference type="SUPFAM" id="SSF55874">
    <property type="entry name" value="ATPase domain of HSP90 chaperone/DNA topoisomerase II/histidine kinase"/>
    <property type="match status" value="1"/>
</dbReference>
<dbReference type="SMART" id="SM00448">
    <property type="entry name" value="REC"/>
    <property type="match status" value="1"/>
</dbReference>
<dbReference type="Gene3D" id="1.10.287.130">
    <property type="match status" value="1"/>
</dbReference>
<keyword evidence="3 6" id="KW-0597">Phosphoprotein</keyword>
<dbReference type="SMART" id="SM00387">
    <property type="entry name" value="HATPase_c"/>
    <property type="match status" value="1"/>
</dbReference>
<dbReference type="InterPro" id="IPR001789">
    <property type="entry name" value="Sig_transdc_resp-reg_receiver"/>
</dbReference>
<accession>A0A370F3T9</accession>
<dbReference type="InterPro" id="IPR011006">
    <property type="entry name" value="CheY-like_superfamily"/>
</dbReference>
<dbReference type="InterPro" id="IPR003018">
    <property type="entry name" value="GAF"/>
</dbReference>
<feature type="domain" description="Response regulatory" evidence="10">
    <location>
        <begin position="810"/>
        <end position="926"/>
    </location>
</feature>
<evidence type="ECO:0000256" key="2">
    <source>
        <dbReference type="ARBA" id="ARBA00012438"/>
    </source>
</evidence>
<evidence type="ECO:0000259" key="10">
    <source>
        <dbReference type="PROSITE" id="PS50110"/>
    </source>
</evidence>
<evidence type="ECO:0000256" key="4">
    <source>
        <dbReference type="ARBA" id="ARBA00022679"/>
    </source>
</evidence>
<dbReference type="InterPro" id="IPR003661">
    <property type="entry name" value="HisK_dim/P_dom"/>
</dbReference>
<gene>
    <name evidence="11" type="ORF">DFR41_11666</name>
</gene>
<evidence type="ECO:0000256" key="1">
    <source>
        <dbReference type="ARBA" id="ARBA00000085"/>
    </source>
</evidence>
<dbReference type="InterPro" id="IPR004358">
    <property type="entry name" value="Sig_transdc_His_kin-like_C"/>
</dbReference>
<name>A0A370F3T9_9BURK</name>
<feature type="coiled-coil region" evidence="7">
    <location>
        <begin position="543"/>
        <end position="570"/>
    </location>
</feature>
<dbReference type="SUPFAM" id="SSF47384">
    <property type="entry name" value="Homodimeric domain of signal transducing histidine kinase"/>
    <property type="match status" value="1"/>
</dbReference>
<evidence type="ECO:0000313" key="12">
    <source>
        <dbReference type="Proteomes" id="UP000255265"/>
    </source>
</evidence>
<dbReference type="InterPro" id="IPR036097">
    <property type="entry name" value="HisK_dim/P_sf"/>
</dbReference>
<dbReference type="Proteomes" id="UP000255265">
    <property type="component" value="Unassembled WGS sequence"/>
</dbReference>
<dbReference type="RefSeq" id="WP_114804830.1">
    <property type="nucleotide sequence ID" value="NZ_QQAV01000016.1"/>
</dbReference>
<dbReference type="SUPFAM" id="SSF55781">
    <property type="entry name" value="GAF domain-like"/>
    <property type="match status" value="1"/>
</dbReference>
<evidence type="ECO:0000259" key="9">
    <source>
        <dbReference type="PROSITE" id="PS50109"/>
    </source>
</evidence>
<sequence length="935" mass="99234">MRIITMQGRLMLIASMAILPLAIVCGLALYALAESQQDQHRASTLGVARAVATAVDSELRLTIAALDALALTEPLGTQAGDGLSQATRLATAVRRSHPEWLALVLAAPDGRLLFNTDGGVSGPLRRVVDDDSLQRVLRTGQPAVGALVPGPAGRLAFAVRVPVIRDGQTLQVLTAVVRPEAITAVLGRQRVPEGWSVSVFDSRERRVARNIDDARLRGSGPSDTLRRLLAQMGDAPDGVGRSTNVDGVRSQTAVARLESAPWFVVLGASADLAESPLRRTYVAYLGGLLFSLAYGALAAWWISRGVTGPMARLRQQADALGRGEPVAVAPSRVPEVDAVADALAAASLQRRRSEAERQQLLEAERAASTAAQAAQQRLARLVSAGAVLSQSLEEDATLRAIAALIVPAVGDLCRIDLLDEHGVLQRKLTHHFDPARTAAIAALVETRAAPADAPGTFPWAVATGRTFLHNIDDQGMPEALDPQLREFVQVFGITAGCIVPLIARGRTIGAMAVLQAESGRRITTEDGALINDLAQRAALALDNVRLFAQARAAQKQAEDANQAKDEFLAMLGHELRNPLAPIALALQLVQRRDPQAFPRERQIIERQVRHLSRMVDDLLDVSRIVSGKIVLRPETLDLRDVVARALELTLPVLQQRPEMPVVRLPAEPVAVHGDPLRLAQVVGNLLNNAAKFTEAGKAIRVVLAVDTAAAHPQAVLQVIDEGIGIAPELLPRVFERFVQGEQPLQRAAGGLGLGLAIAQSLAGLHGGAITVHSAGVGRGSTFELRLPLHALPTATAEAAAPPALPRQALSLIVVDDNQDAADSLASWLELEGHRVRVVYSAEAAMDALAEQPAEGAIVDIGLPGLSGHELATRLRARPATARMALIALTGYGREADRQKALAAGFDDHFAKPAQVEILLARLLALDAGRRAAHGA</sequence>
<dbReference type="CDD" id="cd17580">
    <property type="entry name" value="REC_2_DhkD-like"/>
    <property type="match status" value="1"/>
</dbReference>
<comment type="caution">
    <text evidence="11">The sequence shown here is derived from an EMBL/GenBank/DDBJ whole genome shotgun (WGS) entry which is preliminary data.</text>
</comment>
<evidence type="ECO:0000256" key="6">
    <source>
        <dbReference type="PROSITE-ProRule" id="PRU00169"/>
    </source>
</evidence>
<evidence type="ECO:0000256" key="5">
    <source>
        <dbReference type="ARBA" id="ARBA00022777"/>
    </source>
</evidence>
<dbReference type="EC" id="2.7.13.3" evidence="2"/>
<feature type="domain" description="Histidine kinase" evidence="9">
    <location>
        <begin position="570"/>
        <end position="790"/>
    </location>
</feature>
<comment type="catalytic activity">
    <reaction evidence="1">
        <text>ATP + protein L-histidine = ADP + protein N-phospho-L-histidine.</text>
        <dbReference type="EC" id="2.7.13.3"/>
    </reaction>
</comment>
<dbReference type="CDD" id="cd00082">
    <property type="entry name" value="HisKA"/>
    <property type="match status" value="1"/>
</dbReference>
<keyword evidence="8" id="KW-0812">Transmembrane</keyword>
<dbReference type="PANTHER" id="PTHR43547">
    <property type="entry name" value="TWO-COMPONENT HISTIDINE KINASE"/>
    <property type="match status" value="1"/>
</dbReference>
<dbReference type="Gene3D" id="3.40.50.2300">
    <property type="match status" value="1"/>
</dbReference>
<feature type="transmembrane region" description="Helical" evidence="8">
    <location>
        <begin position="281"/>
        <end position="302"/>
    </location>
</feature>
<dbReference type="CDD" id="cd18773">
    <property type="entry name" value="PDC1_HK_sensor"/>
    <property type="match status" value="1"/>
</dbReference>
<reference evidence="11 12" key="1">
    <citation type="submission" date="2018-07" db="EMBL/GenBank/DDBJ databases">
        <title>Genomic Encyclopedia of Type Strains, Phase IV (KMG-IV): sequencing the most valuable type-strain genomes for metagenomic binning, comparative biology and taxonomic classification.</title>
        <authorList>
            <person name="Goeker M."/>
        </authorList>
    </citation>
    <scope>NUCLEOTIDE SEQUENCE [LARGE SCALE GENOMIC DNA]</scope>
    <source>
        <strain evidence="11 12">DSM 21352</strain>
    </source>
</reference>
<dbReference type="InterPro" id="IPR036890">
    <property type="entry name" value="HATPase_C_sf"/>
</dbReference>
<keyword evidence="5" id="KW-0418">Kinase</keyword>
<dbReference type="InterPro" id="IPR029016">
    <property type="entry name" value="GAF-like_dom_sf"/>
</dbReference>
<keyword evidence="8" id="KW-0472">Membrane</keyword>
<dbReference type="SMART" id="SM00388">
    <property type="entry name" value="HisKA"/>
    <property type="match status" value="1"/>
</dbReference>
<keyword evidence="12" id="KW-1185">Reference proteome</keyword>
<dbReference type="Gene3D" id="3.30.565.10">
    <property type="entry name" value="Histidine kinase-like ATPase, C-terminal domain"/>
    <property type="match status" value="1"/>
</dbReference>
<dbReference type="PROSITE" id="PS50110">
    <property type="entry name" value="RESPONSE_REGULATORY"/>
    <property type="match status" value="1"/>
</dbReference>
<dbReference type="SMART" id="SM00065">
    <property type="entry name" value="GAF"/>
    <property type="match status" value="1"/>
</dbReference>
<keyword evidence="7" id="KW-0175">Coiled coil</keyword>
<evidence type="ECO:0000256" key="8">
    <source>
        <dbReference type="SAM" id="Phobius"/>
    </source>
</evidence>
<dbReference type="Pfam" id="PF01590">
    <property type="entry name" value="GAF"/>
    <property type="match status" value="1"/>
</dbReference>